<dbReference type="Pfam" id="PF00578">
    <property type="entry name" value="AhpC-TSA"/>
    <property type="match status" value="1"/>
</dbReference>
<dbReference type="Gene3D" id="3.40.30.10">
    <property type="entry name" value="Glutaredoxin"/>
    <property type="match status" value="1"/>
</dbReference>
<dbReference type="SUPFAM" id="SSF52833">
    <property type="entry name" value="Thioredoxin-like"/>
    <property type="match status" value="1"/>
</dbReference>
<comment type="caution">
    <text evidence="6">The sequence shown here is derived from an EMBL/GenBank/DDBJ whole genome shotgun (WGS) entry which is preliminary data.</text>
</comment>
<organism evidence="6">
    <name type="scientific">marine sediment metagenome</name>
    <dbReference type="NCBI Taxonomy" id="412755"/>
    <lineage>
        <taxon>unclassified sequences</taxon>
        <taxon>metagenomes</taxon>
        <taxon>ecological metagenomes</taxon>
    </lineage>
</organism>
<dbReference type="PANTHER" id="PTHR42852">
    <property type="entry name" value="THIOL:DISULFIDE INTERCHANGE PROTEIN DSBE"/>
    <property type="match status" value="1"/>
</dbReference>
<comment type="subcellular location">
    <subcellularLocation>
        <location evidence="1">Cell envelope</location>
    </subcellularLocation>
</comment>
<dbReference type="GO" id="GO:0016491">
    <property type="term" value="F:oxidoreductase activity"/>
    <property type="evidence" value="ECO:0007669"/>
    <property type="project" value="InterPro"/>
</dbReference>
<evidence type="ECO:0000256" key="3">
    <source>
        <dbReference type="ARBA" id="ARBA00023157"/>
    </source>
</evidence>
<feature type="domain" description="Thioredoxin" evidence="5">
    <location>
        <begin position="158"/>
        <end position="225"/>
    </location>
</feature>
<keyword evidence="3" id="KW-1015">Disulfide bond</keyword>
<dbReference type="GO" id="GO:0017004">
    <property type="term" value="P:cytochrome complex assembly"/>
    <property type="evidence" value="ECO:0007669"/>
    <property type="project" value="UniProtKB-KW"/>
</dbReference>
<dbReference type="InterPro" id="IPR050553">
    <property type="entry name" value="Thioredoxin_ResA/DsbE_sf"/>
</dbReference>
<dbReference type="PANTHER" id="PTHR42852:SF6">
    <property type="entry name" value="THIOL:DISULFIDE INTERCHANGE PROTEIN DSBE"/>
    <property type="match status" value="1"/>
</dbReference>
<accession>X0TI32</accession>
<evidence type="ECO:0000256" key="2">
    <source>
        <dbReference type="ARBA" id="ARBA00022748"/>
    </source>
</evidence>
<dbReference type="InterPro" id="IPR013766">
    <property type="entry name" value="Thioredoxin_domain"/>
</dbReference>
<dbReference type="PROSITE" id="PS51352">
    <property type="entry name" value="THIOREDOXIN_2"/>
    <property type="match status" value="1"/>
</dbReference>
<dbReference type="GO" id="GO:0016209">
    <property type="term" value="F:antioxidant activity"/>
    <property type="evidence" value="ECO:0007669"/>
    <property type="project" value="InterPro"/>
</dbReference>
<dbReference type="GO" id="GO:0030313">
    <property type="term" value="C:cell envelope"/>
    <property type="evidence" value="ECO:0007669"/>
    <property type="project" value="UniProtKB-SubCell"/>
</dbReference>
<evidence type="ECO:0000313" key="6">
    <source>
        <dbReference type="EMBL" id="GAF75755.1"/>
    </source>
</evidence>
<name>X0TI32_9ZZZZ</name>
<reference evidence="6" key="1">
    <citation type="journal article" date="2014" name="Front. Microbiol.">
        <title>High frequency of phylogenetically diverse reductive dehalogenase-homologous genes in deep subseafloor sedimentary metagenomes.</title>
        <authorList>
            <person name="Kawai M."/>
            <person name="Futagami T."/>
            <person name="Toyoda A."/>
            <person name="Takaki Y."/>
            <person name="Nishi S."/>
            <person name="Hori S."/>
            <person name="Arai W."/>
            <person name="Tsubouchi T."/>
            <person name="Morono Y."/>
            <person name="Uchiyama I."/>
            <person name="Ito T."/>
            <person name="Fujiyama A."/>
            <person name="Inagaki F."/>
            <person name="Takami H."/>
        </authorList>
    </citation>
    <scope>NUCLEOTIDE SEQUENCE</scope>
    <source>
        <strain evidence="6">Expedition CK06-06</strain>
    </source>
</reference>
<keyword evidence="2" id="KW-0201">Cytochrome c-type biogenesis</keyword>
<proteinExistence type="predicted"/>
<dbReference type="AlphaFoldDB" id="X0TI32"/>
<protein>
    <recommendedName>
        <fullName evidence="5">Thioredoxin domain-containing protein</fullName>
    </recommendedName>
</protein>
<sequence>MRSYEIRHLKKEITIFNPYEFANTPNNPAKARTALNPFVDLLIDKNIMNTLQKNNPKKTLREDNESEGWLISFEYPQNEIGQSLTQKLFIDKSTLSIRRIEKRVLWRGMTTSINIAIENYETNNKENSALVSLTRKYEDYAKEVFKGHRTTDISPVSDLDGEEAPDFEYTSFDGEKVSLSRMKGKIILLDFWESWCGYCILVLPKINELLKEYKNKGLIIIGITT</sequence>
<evidence type="ECO:0000259" key="5">
    <source>
        <dbReference type="PROSITE" id="PS51352"/>
    </source>
</evidence>
<dbReference type="InterPro" id="IPR000866">
    <property type="entry name" value="AhpC/TSA"/>
</dbReference>
<dbReference type="InterPro" id="IPR036249">
    <property type="entry name" value="Thioredoxin-like_sf"/>
</dbReference>
<dbReference type="CDD" id="cd02966">
    <property type="entry name" value="TlpA_like_family"/>
    <property type="match status" value="1"/>
</dbReference>
<evidence type="ECO:0000256" key="1">
    <source>
        <dbReference type="ARBA" id="ARBA00004196"/>
    </source>
</evidence>
<dbReference type="EMBL" id="BARS01001740">
    <property type="protein sequence ID" value="GAF75755.1"/>
    <property type="molecule type" value="Genomic_DNA"/>
</dbReference>
<keyword evidence="4" id="KW-0676">Redox-active center</keyword>
<feature type="non-terminal residue" evidence="6">
    <location>
        <position position="225"/>
    </location>
</feature>
<gene>
    <name evidence="6" type="ORF">S01H1_03236</name>
</gene>
<evidence type="ECO:0000256" key="4">
    <source>
        <dbReference type="ARBA" id="ARBA00023284"/>
    </source>
</evidence>